<dbReference type="AlphaFoldDB" id="A0AAV1PA94"/>
<gene>
    <name evidence="2" type="ORF">FSCOSCO3_A033283</name>
</gene>
<feature type="compositionally biased region" description="Polar residues" evidence="1">
    <location>
        <begin position="30"/>
        <end position="41"/>
    </location>
</feature>
<reference evidence="2 3" key="1">
    <citation type="submission" date="2024-01" db="EMBL/GenBank/DDBJ databases">
        <authorList>
            <person name="Alioto T."/>
            <person name="Alioto T."/>
            <person name="Gomez Garrido J."/>
        </authorList>
    </citation>
    <scope>NUCLEOTIDE SEQUENCE [LARGE SCALE GENOMIC DNA]</scope>
</reference>
<organism evidence="2 3">
    <name type="scientific">Scomber scombrus</name>
    <name type="common">Atlantic mackerel</name>
    <name type="synonym">Scomber vernalis</name>
    <dbReference type="NCBI Taxonomy" id="13677"/>
    <lineage>
        <taxon>Eukaryota</taxon>
        <taxon>Metazoa</taxon>
        <taxon>Chordata</taxon>
        <taxon>Craniata</taxon>
        <taxon>Vertebrata</taxon>
        <taxon>Euteleostomi</taxon>
        <taxon>Actinopterygii</taxon>
        <taxon>Neopterygii</taxon>
        <taxon>Teleostei</taxon>
        <taxon>Neoteleostei</taxon>
        <taxon>Acanthomorphata</taxon>
        <taxon>Pelagiaria</taxon>
        <taxon>Scombriformes</taxon>
        <taxon>Scombridae</taxon>
        <taxon>Scomber</taxon>
    </lineage>
</organism>
<evidence type="ECO:0000313" key="3">
    <source>
        <dbReference type="Proteomes" id="UP001314229"/>
    </source>
</evidence>
<keyword evidence="3" id="KW-1185">Reference proteome</keyword>
<comment type="caution">
    <text evidence="2">The sequence shown here is derived from an EMBL/GenBank/DDBJ whole genome shotgun (WGS) entry which is preliminary data.</text>
</comment>
<protein>
    <submittedName>
        <fullName evidence="2">Uncharacterized protein</fullName>
    </submittedName>
</protein>
<name>A0AAV1PA94_SCOSC</name>
<accession>A0AAV1PA94</accession>
<feature type="region of interest" description="Disordered" evidence="1">
    <location>
        <begin position="1"/>
        <end position="48"/>
    </location>
</feature>
<evidence type="ECO:0000313" key="2">
    <source>
        <dbReference type="EMBL" id="CAK6967547.1"/>
    </source>
</evidence>
<evidence type="ECO:0000256" key="1">
    <source>
        <dbReference type="SAM" id="MobiDB-lite"/>
    </source>
</evidence>
<proteinExistence type="predicted"/>
<sequence>MRSLNSEHGSHSDKNSPNQHKTSADLGKSSACNTSQKQQSPMDKRQHIQTVFKLSTNTQKESTNIPFLMAVMRRCQ</sequence>
<dbReference type="EMBL" id="CAWUFR010000106">
    <property type="protein sequence ID" value="CAK6967547.1"/>
    <property type="molecule type" value="Genomic_DNA"/>
</dbReference>
<dbReference type="Proteomes" id="UP001314229">
    <property type="component" value="Unassembled WGS sequence"/>
</dbReference>